<dbReference type="SUPFAM" id="SSF56672">
    <property type="entry name" value="DNA/RNA polymerases"/>
    <property type="match status" value="1"/>
</dbReference>
<dbReference type="EMBL" id="CAMXCT010002062">
    <property type="protein sequence ID" value="CAI3995355.1"/>
    <property type="molecule type" value="Genomic_DNA"/>
</dbReference>
<feature type="compositionally biased region" description="Low complexity" evidence="1">
    <location>
        <begin position="1174"/>
        <end position="1187"/>
    </location>
</feature>
<dbReference type="SMART" id="SM00248">
    <property type="entry name" value="ANK"/>
    <property type="match status" value="3"/>
</dbReference>
<dbReference type="InterPro" id="IPR052055">
    <property type="entry name" value="Hepadnavirus_pol/RT"/>
</dbReference>
<dbReference type="InterPro" id="IPR002110">
    <property type="entry name" value="Ankyrin_rpt"/>
</dbReference>
<dbReference type="SUPFAM" id="SSF52799">
    <property type="entry name" value="(Phosphotyrosine protein) phosphatases II"/>
    <property type="match status" value="1"/>
</dbReference>
<dbReference type="InterPro" id="IPR000340">
    <property type="entry name" value="Dual-sp_phosphatase_cat-dom"/>
</dbReference>
<feature type="compositionally biased region" description="Polar residues" evidence="1">
    <location>
        <begin position="1063"/>
        <end position="1088"/>
    </location>
</feature>
<protein>
    <submittedName>
        <fullName evidence="4">CCHC-type domain-containing protein</fullName>
    </submittedName>
</protein>
<dbReference type="InterPro" id="IPR020422">
    <property type="entry name" value="TYR_PHOSPHATASE_DUAL_dom"/>
</dbReference>
<dbReference type="SUPFAM" id="SSF48403">
    <property type="entry name" value="Ankyrin repeat"/>
    <property type="match status" value="1"/>
</dbReference>
<dbReference type="OrthoDB" id="426221at2759"/>
<reference evidence="4 5" key="2">
    <citation type="submission" date="2024-05" db="EMBL/GenBank/DDBJ databases">
        <authorList>
            <person name="Chen Y."/>
            <person name="Shah S."/>
            <person name="Dougan E. K."/>
            <person name="Thang M."/>
            <person name="Chan C."/>
        </authorList>
    </citation>
    <scope>NUCLEOTIDE SEQUENCE [LARGE SCALE GENOMIC DNA]</scope>
</reference>
<dbReference type="EMBL" id="CAMXCT030002062">
    <property type="protein sequence ID" value="CAL4782667.1"/>
    <property type="molecule type" value="Genomic_DNA"/>
</dbReference>
<organism evidence="3">
    <name type="scientific">Cladocopium goreaui</name>
    <dbReference type="NCBI Taxonomy" id="2562237"/>
    <lineage>
        <taxon>Eukaryota</taxon>
        <taxon>Sar</taxon>
        <taxon>Alveolata</taxon>
        <taxon>Dinophyceae</taxon>
        <taxon>Suessiales</taxon>
        <taxon>Symbiodiniaceae</taxon>
        <taxon>Cladocopium</taxon>
    </lineage>
</organism>
<feature type="region of interest" description="Disordered" evidence="1">
    <location>
        <begin position="1158"/>
        <end position="1249"/>
    </location>
</feature>
<dbReference type="PANTHER" id="PTHR33050">
    <property type="entry name" value="REVERSE TRANSCRIPTASE DOMAIN-CONTAINING PROTEIN"/>
    <property type="match status" value="1"/>
</dbReference>
<dbReference type="EMBL" id="CAMXCT020002062">
    <property type="protein sequence ID" value="CAL1148730.1"/>
    <property type="molecule type" value="Genomic_DNA"/>
</dbReference>
<sequence length="1459" mass="159755">MISKPQDEYLREQAQTLKSILDRAKELNNLERKRKHNCDGVVKAINSKKRLCLLEELLSSIQHPDVDIVGDLEAGFRLTGWLNPSGLFTRQTTPPQISKSTLESLSPFLNQSVIFRCERNSSGELASDLLEITLEEVQKGWIVEEVNVEDLDKGDVLSPRFIIQQGDKSRAIDDFSFSSINATIGSTDKIALQGVDEIAALIKRLMGSGMDDLLGRTYDMEAAYRQLPIHASERGKAIICVFDPNSKKPRLFKMATMPFGAIASVHAFLRTAAAINNICCTLLKVPVTSYYDDFSVVTRKSLAKGTDLAIRTIFEVLGLNLSTAEKKNRDFARVFSALGVAFDLHKMPGDSFEIKNTDQRVEDLVKRIGSVLSSGKICGRDAKGLRSRLSFACSQLYGRTVGMPRKVFFGRSEVEHVFTDGSLEPAGDSDSVAGVGAVLVSERGDCLKAFSFSPTREQVQTVGGKIHQLEILPVIMACIAFEEELRSKRVFFHVDNSAAQSALINAGMDTLSETLREWLSMHIDNGQRLVRLLNIVCFLLENIFDSFTELSLITEIDSESQPDQLEVDPTVDGGSASHASECRFFAAQLVMTGQQRGMQIVMEKGKRTGLKFAMTNMIFDETELEVNLQSFGLGAWSILASHAQLTFGFSDEIQDFDILRLPVAIPNKKASTMWPALCAGLGGLWPGLSTLPAKYRTGNVIERVTKLLGVLTGAYAVAKTLRSGVVVRKLVAEVRNILQEEMQILQRIPDGLAEEWAFGQVCAKQILALVKQGDEEQGLSDVLRKHGLGAAFAPLDSRCQSVRGLWPGSQVLTDDEALTRVVRELSRCLVADTYGGVEAVKWARDAYNSRHPMHMVFDMAKAVPGCSGSLWLGGEMASGDQSLLEANFITVILPAARKPAVVDSMNIKVLPYIDGTGLVNGDYSLRAFLDVADQIVKYLKAGHSVLICCKNGAHRSATLICAVIMRLTGWKAQEAEAYCNTLRNIFDLSSLPPPNASRRRPTKPIHWLCDNEAKILEGAENFAAAEIITPVNFRKKAMQLDFELVGPHGSRPKVKAMPRPSRDSSGYSSFEYITSENDAVSDHGFTTQSSREGSSVESSNASLPTPPKKQKQEHGDGGEEGAQPEFELVPDELHSKDPREAKLKSLCDDLEKLNLKLLKTLQPKSPSEAPAETAKSPKGAASASGAKVKTTDPETNADRADVDMGQGPSEGDASMEEKPDWDADDAPDADEPKDSEPKPLDPAAFSKQDGETMARIVNLLEEQRLHRQAMLAKSLEDANKDTFKEQVFLTLCGTSPLAVLPMLDEPAVTEATILHFKDSNGMTLLHHAVRVGCWEVAVKLTNLNTHLCDQVTSPTGRPQQWTPLMVCVDVGKTSMDEGTYKFMLSHLLEHSALTTVECRSGNGSTVLHHACSKGMVYTTKRMLYSMYNKANGTDAAFGLVSAVINQGNGRGLGCASWHV</sequence>
<evidence type="ECO:0000313" key="4">
    <source>
        <dbReference type="EMBL" id="CAL4782667.1"/>
    </source>
</evidence>
<feature type="compositionally biased region" description="Basic and acidic residues" evidence="1">
    <location>
        <begin position="1131"/>
        <end position="1140"/>
    </location>
</feature>
<dbReference type="InterPro" id="IPR036770">
    <property type="entry name" value="Ankyrin_rpt-contain_sf"/>
</dbReference>
<feature type="compositionally biased region" description="Low complexity" evidence="1">
    <location>
        <begin position="1089"/>
        <end position="1102"/>
    </location>
</feature>
<proteinExistence type="predicted"/>
<dbReference type="Gene3D" id="1.25.40.20">
    <property type="entry name" value="Ankyrin repeat-containing domain"/>
    <property type="match status" value="1"/>
</dbReference>
<dbReference type="Gene3D" id="3.90.190.10">
    <property type="entry name" value="Protein tyrosine phosphatase superfamily"/>
    <property type="match status" value="1"/>
</dbReference>
<accession>A0A9P1CPJ9</accession>
<dbReference type="Proteomes" id="UP001152797">
    <property type="component" value="Unassembled WGS sequence"/>
</dbReference>
<feature type="compositionally biased region" description="Basic and acidic residues" evidence="1">
    <location>
        <begin position="1189"/>
        <end position="1202"/>
    </location>
</feature>
<dbReference type="PANTHER" id="PTHR33050:SF7">
    <property type="entry name" value="RIBONUCLEASE H"/>
    <property type="match status" value="1"/>
</dbReference>
<feature type="region of interest" description="Disordered" evidence="1">
    <location>
        <begin position="1044"/>
        <end position="1140"/>
    </location>
</feature>
<feature type="domain" description="Tyrosine-protein phosphatase" evidence="2">
    <location>
        <begin position="862"/>
        <end position="1014"/>
    </location>
</feature>
<evidence type="ECO:0000256" key="1">
    <source>
        <dbReference type="SAM" id="MobiDB-lite"/>
    </source>
</evidence>
<keyword evidence="5" id="KW-1185">Reference proteome</keyword>
<name>A0A9P1CPJ9_9DINO</name>
<feature type="compositionally biased region" description="Basic and acidic residues" evidence="1">
    <location>
        <begin position="1230"/>
        <end position="1239"/>
    </location>
</feature>
<dbReference type="Pfam" id="PF00782">
    <property type="entry name" value="DSPc"/>
    <property type="match status" value="1"/>
</dbReference>
<evidence type="ECO:0000259" key="2">
    <source>
        <dbReference type="SMART" id="SM00195"/>
    </source>
</evidence>
<evidence type="ECO:0000313" key="3">
    <source>
        <dbReference type="EMBL" id="CAI3995355.1"/>
    </source>
</evidence>
<comment type="caution">
    <text evidence="3">The sequence shown here is derived from an EMBL/GenBank/DDBJ whole genome shotgun (WGS) entry which is preliminary data.</text>
</comment>
<reference evidence="3" key="1">
    <citation type="submission" date="2022-10" db="EMBL/GenBank/DDBJ databases">
        <authorList>
            <person name="Chen Y."/>
            <person name="Dougan E. K."/>
            <person name="Chan C."/>
            <person name="Rhodes N."/>
            <person name="Thang M."/>
        </authorList>
    </citation>
    <scope>NUCLEOTIDE SEQUENCE</scope>
</reference>
<evidence type="ECO:0000313" key="5">
    <source>
        <dbReference type="Proteomes" id="UP001152797"/>
    </source>
</evidence>
<dbReference type="SMART" id="SM00195">
    <property type="entry name" value="DSPc"/>
    <property type="match status" value="1"/>
</dbReference>
<dbReference type="InterPro" id="IPR043502">
    <property type="entry name" value="DNA/RNA_pol_sf"/>
</dbReference>
<dbReference type="CDD" id="cd14498">
    <property type="entry name" value="DSP"/>
    <property type="match status" value="1"/>
</dbReference>
<gene>
    <name evidence="3" type="ORF">C1SCF055_LOCUS21928</name>
</gene>
<dbReference type="InterPro" id="IPR029021">
    <property type="entry name" value="Prot-tyrosine_phosphatase-like"/>
</dbReference>